<feature type="coiled-coil region" evidence="3">
    <location>
        <begin position="31"/>
        <end position="58"/>
    </location>
</feature>
<evidence type="ECO:0000313" key="6">
    <source>
        <dbReference type="Proteomes" id="UP001529510"/>
    </source>
</evidence>
<keyword evidence="2 3" id="KW-0175">Coiled coil</keyword>
<dbReference type="EMBL" id="JAMKFB020000011">
    <property type="protein sequence ID" value="KAL0180815.1"/>
    <property type="molecule type" value="Genomic_DNA"/>
</dbReference>
<evidence type="ECO:0000313" key="5">
    <source>
        <dbReference type="EMBL" id="KAL0180815.1"/>
    </source>
</evidence>
<dbReference type="Proteomes" id="UP001529510">
    <property type="component" value="Unassembled WGS sequence"/>
</dbReference>
<sequence length="71" mass="8079">AYGQVHSTHRKVAADGESREESLILESASKEAYYEQRVQELQADLRQTKNTLTSTQSENERLATLALELRE</sequence>
<dbReference type="PANTHER" id="PTHR31233:SF13">
    <property type="entry name" value="BICAUDAL D HOMOLOG 2 (DROSOPHILA)"/>
    <property type="match status" value="1"/>
</dbReference>
<name>A0ABD0Q404_CIRMR</name>
<evidence type="ECO:0000256" key="3">
    <source>
        <dbReference type="SAM" id="Coils"/>
    </source>
</evidence>
<evidence type="ECO:0000256" key="2">
    <source>
        <dbReference type="ARBA" id="ARBA00023054"/>
    </source>
</evidence>
<proteinExistence type="inferred from homology"/>
<evidence type="ECO:0000256" key="4">
    <source>
        <dbReference type="SAM" id="MobiDB-lite"/>
    </source>
</evidence>
<dbReference type="Pfam" id="PF09730">
    <property type="entry name" value="BicD"/>
    <property type="match status" value="1"/>
</dbReference>
<reference evidence="5 6" key="1">
    <citation type="submission" date="2024-05" db="EMBL/GenBank/DDBJ databases">
        <title>Genome sequencing and assembly of Indian major carp, Cirrhinus mrigala (Hamilton, 1822).</title>
        <authorList>
            <person name="Mohindra V."/>
            <person name="Chowdhury L.M."/>
            <person name="Lal K."/>
            <person name="Jena J.K."/>
        </authorList>
    </citation>
    <scope>NUCLEOTIDE SEQUENCE [LARGE SCALE GENOMIC DNA]</scope>
    <source>
        <strain evidence="5">CM1030</strain>
        <tissue evidence="5">Blood</tissue>
    </source>
</reference>
<comment type="similarity">
    <text evidence="1">Belongs to the BicD family.</text>
</comment>
<evidence type="ECO:0000256" key="1">
    <source>
        <dbReference type="ARBA" id="ARBA00010061"/>
    </source>
</evidence>
<dbReference type="PANTHER" id="PTHR31233">
    <property type="entry name" value="BICAUDAL D FAMILY MEMBER"/>
    <property type="match status" value="1"/>
</dbReference>
<accession>A0ABD0Q404</accession>
<feature type="region of interest" description="Disordered" evidence="4">
    <location>
        <begin position="1"/>
        <end position="21"/>
    </location>
</feature>
<feature type="non-terminal residue" evidence="5">
    <location>
        <position position="71"/>
    </location>
</feature>
<keyword evidence="6" id="KW-1185">Reference proteome</keyword>
<gene>
    <name evidence="5" type="ORF">M9458_023221</name>
</gene>
<comment type="caution">
    <text evidence="5">The sequence shown here is derived from an EMBL/GenBank/DDBJ whole genome shotgun (WGS) entry which is preliminary data.</text>
</comment>
<protein>
    <submittedName>
        <fullName evidence="5">Uncharacterized protein</fullName>
    </submittedName>
</protein>
<feature type="compositionally biased region" description="Basic and acidic residues" evidence="4">
    <location>
        <begin position="12"/>
        <end position="21"/>
    </location>
</feature>
<organism evidence="5 6">
    <name type="scientific">Cirrhinus mrigala</name>
    <name type="common">Mrigala</name>
    <dbReference type="NCBI Taxonomy" id="683832"/>
    <lineage>
        <taxon>Eukaryota</taxon>
        <taxon>Metazoa</taxon>
        <taxon>Chordata</taxon>
        <taxon>Craniata</taxon>
        <taxon>Vertebrata</taxon>
        <taxon>Euteleostomi</taxon>
        <taxon>Actinopterygii</taxon>
        <taxon>Neopterygii</taxon>
        <taxon>Teleostei</taxon>
        <taxon>Ostariophysi</taxon>
        <taxon>Cypriniformes</taxon>
        <taxon>Cyprinidae</taxon>
        <taxon>Labeoninae</taxon>
        <taxon>Labeonini</taxon>
        <taxon>Cirrhinus</taxon>
    </lineage>
</organism>
<dbReference type="AlphaFoldDB" id="A0ABD0Q404"/>
<feature type="non-terminal residue" evidence="5">
    <location>
        <position position="1"/>
    </location>
</feature>
<dbReference type="InterPro" id="IPR018477">
    <property type="entry name" value="BICD"/>
</dbReference>